<comment type="caution">
    <text evidence="2">The sequence shown here is derived from an EMBL/GenBank/DDBJ whole genome shotgun (WGS) entry which is preliminary data.</text>
</comment>
<keyword evidence="1" id="KW-1133">Transmembrane helix</keyword>
<sequence length="202" mass="22841">MESKTEKRKWKNAGRFPAELLFMTGVFAGNVLPNLIWKMEWKQKTLASFYLIRSFAGKDISGGAYFLEVLRRRGGFFLLLFLCGFTIFGVPLTVAYMLFLGMETGMILALSVLEFGIYGGVAGAGLLMPQYLVYIPAYFYLAGIVYRQSYGIWKNYGLVPQKTGAYFRQGITVFLLYTGGILAESFLNPWIVEKVIKGLKFF</sequence>
<name>A0A367G3A3_9FIRM</name>
<evidence type="ECO:0000313" key="2">
    <source>
        <dbReference type="EMBL" id="RCH44451.1"/>
    </source>
</evidence>
<protein>
    <recommendedName>
        <fullName evidence="4">Stage II sporulation protein M</fullName>
    </recommendedName>
</protein>
<proteinExistence type="predicted"/>
<dbReference type="AlphaFoldDB" id="A0A367G3A3"/>
<dbReference type="RefSeq" id="WP_059085358.1">
    <property type="nucleotide sequence ID" value="NZ_PSQG01000008.1"/>
</dbReference>
<dbReference type="Proteomes" id="UP000253208">
    <property type="component" value="Unassembled WGS sequence"/>
</dbReference>
<evidence type="ECO:0008006" key="4">
    <source>
        <dbReference type="Google" id="ProtNLM"/>
    </source>
</evidence>
<dbReference type="EMBL" id="PSQG01000008">
    <property type="protein sequence ID" value="RCH44451.1"/>
    <property type="molecule type" value="Genomic_DNA"/>
</dbReference>
<evidence type="ECO:0000313" key="3">
    <source>
        <dbReference type="Proteomes" id="UP000253208"/>
    </source>
</evidence>
<keyword evidence="1" id="KW-0472">Membrane</keyword>
<gene>
    <name evidence="2" type="ORF">C4886_07375</name>
</gene>
<keyword evidence="1" id="KW-0812">Transmembrane</keyword>
<evidence type="ECO:0000256" key="1">
    <source>
        <dbReference type="SAM" id="Phobius"/>
    </source>
</evidence>
<organism evidence="2 3">
    <name type="scientific">Blautia obeum</name>
    <dbReference type="NCBI Taxonomy" id="40520"/>
    <lineage>
        <taxon>Bacteria</taxon>
        <taxon>Bacillati</taxon>
        <taxon>Bacillota</taxon>
        <taxon>Clostridia</taxon>
        <taxon>Lachnospirales</taxon>
        <taxon>Lachnospiraceae</taxon>
        <taxon>Blautia</taxon>
    </lineage>
</organism>
<feature type="transmembrane region" description="Helical" evidence="1">
    <location>
        <begin position="76"/>
        <end position="99"/>
    </location>
</feature>
<feature type="transmembrane region" description="Helical" evidence="1">
    <location>
        <begin position="105"/>
        <end position="124"/>
    </location>
</feature>
<feature type="transmembrane region" description="Helical" evidence="1">
    <location>
        <begin position="131"/>
        <end position="150"/>
    </location>
</feature>
<reference evidence="2 3" key="1">
    <citation type="submission" date="2018-02" db="EMBL/GenBank/DDBJ databases">
        <title>Complete genome sequencing of Faecalibacterium prausnitzii strains isolated from the human gut.</title>
        <authorList>
            <person name="Fitzgerald B.C."/>
            <person name="Shkoporov A.N."/>
            <person name="Ross P.R."/>
            <person name="Hill C."/>
        </authorList>
    </citation>
    <scope>NUCLEOTIDE SEQUENCE [LARGE SCALE GENOMIC DNA]</scope>
    <source>
        <strain evidence="2 3">APC942/31-1</strain>
    </source>
</reference>
<feature type="transmembrane region" description="Helical" evidence="1">
    <location>
        <begin position="20"/>
        <end position="37"/>
    </location>
</feature>
<accession>A0A367G3A3</accession>
<feature type="transmembrane region" description="Helical" evidence="1">
    <location>
        <begin position="170"/>
        <end position="192"/>
    </location>
</feature>